<dbReference type="AlphaFoldDB" id="A0A0E9PPD1"/>
<organism evidence="1">
    <name type="scientific">Anguilla anguilla</name>
    <name type="common">European freshwater eel</name>
    <name type="synonym">Muraena anguilla</name>
    <dbReference type="NCBI Taxonomy" id="7936"/>
    <lineage>
        <taxon>Eukaryota</taxon>
        <taxon>Metazoa</taxon>
        <taxon>Chordata</taxon>
        <taxon>Craniata</taxon>
        <taxon>Vertebrata</taxon>
        <taxon>Euteleostomi</taxon>
        <taxon>Actinopterygii</taxon>
        <taxon>Neopterygii</taxon>
        <taxon>Teleostei</taxon>
        <taxon>Anguilliformes</taxon>
        <taxon>Anguillidae</taxon>
        <taxon>Anguilla</taxon>
    </lineage>
</organism>
<accession>A0A0E9PPD1</accession>
<dbReference type="EMBL" id="GBXM01102864">
    <property type="protein sequence ID" value="JAH05713.1"/>
    <property type="molecule type" value="Transcribed_RNA"/>
</dbReference>
<protein>
    <submittedName>
        <fullName evidence="1">Uncharacterized protein</fullName>
    </submittedName>
</protein>
<proteinExistence type="predicted"/>
<name>A0A0E9PPD1_ANGAN</name>
<reference evidence="1" key="1">
    <citation type="submission" date="2014-11" db="EMBL/GenBank/DDBJ databases">
        <authorList>
            <person name="Amaro Gonzalez C."/>
        </authorList>
    </citation>
    <scope>NUCLEOTIDE SEQUENCE</scope>
</reference>
<evidence type="ECO:0000313" key="1">
    <source>
        <dbReference type="EMBL" id="JAH05713.1"/>
    </source>
</evidence>
<sequence>MPLQRCSISQYPVALVILPMTFGLREEISSHRYWIQLDVIG</sequence>
<reference evidence="1" key="2">
    <citation type="journal article" date="2015" name="Fish Shellfish Immunol.">
        <title>Early steps in the European eel (Anguilla anguilla)-Vibrio vulnificus interaction in the gills: Role of the RtxA13 toxin.</title>
        <authorList>
            <person name="Callol A."/>
            <person name="Pajuelo D."/>
            <person name="Ebbesson L."/>
            <person name="Teles M."/>
            <person name="MacKenzie S."/>
            <person name="Amaro C."/>
        </authorList>
    </citation>
    <scope>NUCLEOTIDE SEQUENCE</scope>
</reference>